<feature type="transmembrane region" description="Helical" evidence="1">
    <location>
        <begin position="14"/>
        <end position="34"/>
    </location>
</feature>
<keyword evidence="1" id="KW-1133">Transmembrane helix</keyword>
<evidence type="ECO:0000256" key="1">
    <source>
        <dbReference type="SAM" id="Phobius"/>
    </source>
</evidence>
<name>A0A2H0C0C8_9BACT</name>
<evidence type="ECO:0000313" key="3">
    <source>
        <dbReference type="Proteomes" id="UP000229699"/>
    </source>
</evidence>
<dbReference type="AlphaFoldDB" id="A0A2H0C0C8"/>
<protein>
    <submittedName>
        <fullName evidence="2">Uncharacterized protein</fullName>
    </submittedName>
</protein>
<dbReference type="EMBL" id="PCTC01000057">
    <property type="protein sequence ID" value="PIP63396.1"/>
    <property type="molecule type" value="Genomic_DNA"/>
</dbReference>
<keyword evidence="1" id="KW-0472">Membrane</keyword>
<reference evidence="2 3" key="1">
    <citation type="submission" date="2017-09" db="EMBL/GenBank/DDBJ databases">
        <title>Depth-based differentiation of microbial function through sediment-hosted aquifers and enrichment of novel symbionts in the deep terrestrial subsurface.</title>
        <authorList>
            <person name="Probst A.J."/>
            <person name="Ladd B."/>
            <person name="Jarett J.K."/>
            <person name="Geller-Mcgrath D.E."/>
            <person name="Sieber C.M."/>
            <person name="Emerson J.B."/>
            <person name="Anantharaman K."/>
            <person name="Thomas B.C."/>
            <person name="Malmstrom R."/>
            <person name="Stieglmeier M."/>
            <person name="Klingl A."/>
            <person name="Woyke T."/>
            <person name="Ryan C.M."/>
            <person name="Banfield J.F."/>
        </authorList>
    </citation>
    <scope>NUCLEOTIDE SEQUENCE [LARGE SCALE GENOMIC DNA]</scope>
    <source>
        <strain evidence="2">CG22_combo_CG10-13_8_21_14_all_34_12</strain>
    </source>
</reference>
<comment type="caution">
    <text evidence="2">The sequence shown here is derived from an EMBL/GenBank/DDBJ whole genome shotgun (WGS) entry which is preliminary data.</text>
</comment>
<dbReference type="Proteomes" id="UP000229699">
    <property type="component" value="Unassembled WGS sequence"/>
</dbReference>
<proteinExistence type="predicted"/>
<feature type="transmembrane region" description="Helical" evidence="1">
    <location>
        <begin position="40"/>
        <end position="59"/>
    </location>
</feature>
<organism evidence="2 3">
    <name type="scientific">Candidatus Roizmanbacteria bacterium CG22_combo_CG10-13_8_21_14_all_34_12</name>
    <dbReference type="NCBI Taxonomy" id="1974860"/>
    <lineage>
        <taxon>Bacteria</taxon>
        <taxon>Candidatus Roizmaniibacteriota</taxon>
    </lineage>
</organism>
<keyword evidence="1" id="KW-0812">Transmembrane</keyword>
<sequence length="70" mass="7332">MAFEGSRPPNPNKLLDAIQVMLVPISFGVSIIIGQTQVPGLVLTASYTFAGGNLAVLVFRKVAGLLPPPK</sequence>
<gene>
    <name evidence="2" type="ORF">COW97_02685</name>
</gene>
<accession>A0A2H0C0C8</accession>
<evidence type="ECO:0000313" key="2">
    <source>
        <dbReference type="EMBL" id="PIP63396.1"/>
    </source>
</evidence>